<dbReference type="SUPFAM" id="SSF103256">
    <property type="entry name" value="Hypothetical protein TM0160"/>
    <property type="match status" value="1"/>
</dbReference>
<keyword evidence="6" id="KW-1185">Reference proteome</keyword>
<dbReference type="PROSITE" id="PS51658">
    <property type="entry name" value="BFN"/>
    <property type="match status" value="1"/>
</dbReference>
<evidence type="ECO:0000256" key="1">
    <source>
        <dbReference type="ARBA" id="ARBA00009095"/>
    </source>
</evidence>
<dbReference type="AlphaFoldDB" id="A0A5N6LB77"/>
<organism evidence="5 6">
    <name type="scientific">Mikania micrantha</name>
    <name type="common">bitter vine</name>
    <dbReference type="NCBI Taxonomy" id="192012"/>
    <lineage>
        <taxon>Eukaryota</taxon>
        <taxon>Viridiplantae</taxon>
        <taxon>Streptophyta</taxon>
        <taxon>Embryophyta</taxon>
        <taxon>Tracheophyta</taxon>
        <taxon>Spermatophyta</taxon>
        <taxon>Magnoliopsida</taxon>
        <taxon>eudicotyledons</taxon>
        <taxon>Gunneridae</taxon>
        <taxon>Pentapetalae</taxon>
        <taxon>asterids</taxon>
        <taxon>campanulids</taxon>
        <taxon>Asterales</taxon>
        <taxon>Asteraceae</taxon>
        <taxon>Asteroideae</taxon>
        <taxon>Heliantheae alliance</taxon>
        <taxon>Eupatorieae</taxon>
        <taxon>Mikania</taxon>
    </lineage>
</organism>
<dbReference type="Pfam" id="PF02577">
    <property type="entry name" value="BFN_dom"/>
    <property type="match status" value="1"/>
</dbReference>
<dbReference type="GO" id="GO:0016567">
    <property type="term" value="P:protein ubiquitination"/>
    <property type="evidence" value="ECO:0007669"/>
    <property type="project" value="TreeGrafter"/>
</dbReference>
<sequence length="375" mass="42241">MLRLQLCARFSANSGTGGFPDHQTLSSNHLRRSLVPISSSAPQLKHYSRRLSKSIVISCNYSSGRRSKDYNYEDSDDYLEASVLMTETLLHYQMRIQGYQEVMKWQPTNDLFPLPSQGKVSRKNNPTIGPELLSQFRSPTIFLKISCDCDGDYLLPIIVGEYAVEKLISSSLEDEGFPNHFQLVRNIVGELGYEVKLVQITERVGNIYMATICFHKSGSEDIRVDARPSDAINVAKRCKAPIYVSKEIVLADAIKIVYKTGKLRDRKPTYDVYLDSAIDGPDDLAEELDLVAKMNLAVKEERYSDAAVHDPSQSYQIRAVVHRMDFSICHVAGQASRATRAQEMSKVHLATNFQKFECYFQPFIKLIGGCITVSS</sequence>
<dbReference type="GO" id="GO:0005634">
    <property type="term" value="C:nucleus"/>
    <property type="evidence" value="ECO:0007669"/>
    <property type="project" value="TreeGrafter"/>
</dbReference>
<comment type="similarity">
    <text evidence="1">Belongs to the bifunctional nuclease family.</text>
</comment>
<gene>
    <name evidence="5" type="ORF">E3N88_44724</name>
</gene>
<protein>
    <recommendedName>
        <fullName evidence="4">BFN domain-containing protein</fullName>
    </recommendedName>
</protein>
<proteinExistence type="inferred from homology"/>
<feature type="domain" description="BFN" evidence="4">
    <location>
        <begin position="120"/>
        <end position="256"/>
    </location>
</feature>
<name>A0A5N6LB77_9ASTR</name>
<accession>A0A5N6LB77</accession>
<dbReference type="InterPro" id="IPR003729">
    <property type="entry name" value="Bi_nuclease_dom"/>
</dbReference>
<evidence type="ECO:0000256" key="2">
    <source>
        <dbReference type="ARBA" id="ARBA00022722"/>
    </source>
</evidence>
<dbReference type="PANTHER" id="PTHR15160:SF1">
    <property type="entry name" value="VON HIPPEL-LINDAU DISEASE TUMOR SUPPRESSOR"/>
    <property type="match status" value="1"/>
</dbReference>
<keyword evidence="2" id="KW-0378">Hydrolase</keyword>
<dbReference type="OrthoDB" id="566255at2759"/>
<reference evidence="5 6" key="1">
    <citation type="submission" date="2019-05" db="EMBL/GenBank/DDBJ databases">
        <title>Mikania micrantha, genome provides insights into the molecular mechanism of rapid growth.</title>
        <authorList>
            <person name="Liu B."/>
        </authorList>
    </citation>
    <scope>NUCLEOTIDE SEQUENCE [LARGE SCALE GENOMIC DNA]</scope>
    <source>
        <strain evidence="5">NLD-2019</strain>
        <tissue evidence="5">Leaf</tissue>
    </source>
</reference>
<keyword evidence="2" id="KW-0540">Nuclease</keyword>
<dbReference type="Proteomes" id="UP000326396">
    <property type="component" value="Unassembled WGS sequence"/>
</dbReference>
<evidence type="ECO:0000256" key="3">
    <source>
        <dbReference type="ARBA" id="ARBA00025428"/>
    </source>
</evidence>
<comment type="caution">
    <text evidence="5">The sequence shown here is derived from an EMBL/GenBank/DDBJ whole genome shotgun (WGS) entry which is preliminary data.</text>
</comment>
<comment type="function">
    <text evidence="3">Bifunctional nuclease with both RNase and DNase activities. Involved in basal defense response. Participates in abscisic acid-derived callose deposition following infection by a necrotrophic pathogen.</text>
</comment>
<dbReference type="Gene3D" id="3.10.690.10">
    <property type="entry name" value="Bifunctional nuclease domain"/>
    <property type="match status" value="1"/>
</dbReference>
<dbReference type="EMBL" id="SZYD01001932">
    <property type="protein sequence ID" value="KAD0144069.1"/>
    <property type="molecule type" value="Genomic_DNA"/>
</dbReference>
<dbReference type="InterPro" id="IPR036104">
    <property type="entry name" value="BFN_sf"/>
</dbReference>
<dbReference type="GO" id="GO:0030891">
    <property type="term" value="C:VCB complex"/>
    <property type="evidence" value="ECO:0007669"/>
    <property type="project" value="TreeGrafter"/>
</dbReference>
<dbReference type="GO" id="GO:0004518">
    <property type="term" value="F:nuclease activity"/>
    <property type="evidence" value="ECO:0007669"/>
    <property type="project" value="UniProtKB-UniRule"/>
</dbReference>
<evidence type="ECO:0000259" key="4">
    <source>
        <dbReference type="PROSITE" id="PS51658"/>
    </source>
</evidence>
<evidence type="ECO:0000313" key="6">
    <source>
        <dbReference type="Proteomes" id="UP000326396"/>
    </source>
</evidence>
<evidence type="ECO:0000313" key="5">
    <source>
        <dbReference type="EMBL" id="KAD0144069.1"/>
    </source>
</evidence>
<dbReference type="PANTHER" id="PTHR15160">
    <property type="entry name" value="VON HIPPEL-LINDAU PROTEIN"/>
    <property type="match status" value="1"/>
</dbReference>